<dbReference type="EMBL" id="MU005772">
    <property type="protein sequence ID" value="KAF2708101.1"/>
    <property type="molecule type" value="Genomic_DNA"/>
</dbReference>
<proteinExistence type="predicted"/>
<dbReference type="AlphaFoldDB" id="A0A6G1K6M6"/>
<evidence type="ECO:0000313" key="2">
    <source>
        <dbReference type="EMBL" id="KAF2708101.1"/>
    </source>
</evidence>
<keyword evidence="3" id="KW-1185">Reference proteome</keyword>
<accession>A0A6G1K6M6</accession>
<protein>
    <submittedName>
        <fullName evidence="2">Uncharacterized protein</fullName>
    </submittedName>
</protein>
<evidence type="ECO:0000256" key="1">
    <source>
        <dbReference type="SAM" id="MobiDB-lite"/>
    </source>
</evidence>
<reference evidence="2" key="1">
    <citation type="journal article" date="2020" name="Stud. Mycol.">
        <title>101 Dothideomycetes genomes: a test case for predicting lifestyles and emergence of pathogens.</title>
        <authorList>
            <person name="Haridas S."/>
            <person name="Albert R."/>
            <person name="Binder M."/>
            <person name="Bloem J."/>
            <person name="Labutti K."/>
            <person name="Salamov A."/>
            <person name="Andreopoulos B."/>
            <person name="Baker S."/>
            <person name="Barry K."/>
            <person name="Bills G."/>
            <person name="Bluhm B."/>
            <person name="Cannon C."/>
            <person name="Castanera R."/>
            <person name="Culley D."/>
            <person name="Daum C."/>
            <person name="Ezra D."/>
            <person name="Gonzalez J."/>
            <person name="Henrissat B."/>
            <person name="Kuo A."/>
            <person name="Liang C."/>
            <person name="Lipzen A."/>
            <person name="Lutzoni F."/>
            <person name="Magnuson J."/>
            <person name="Mondo S."/>
            <person name="Nolan M."/>
            <person name="Ohm R."/>
            <person name="Pangilinan J."/>
            <person name="Park H.-J."/>
            <person name="Ramirez L."/>
            <person name="Alfaro M."/>
            <person name="Sun H."/>
            <person name="Tritt A."/>
            <person name="Yoshinaga Y."/>
            <person name="Zwiers L.-H."/>
            <person name="Turgeon B."/>
            <person name="Goodwin S."/>
            <person name="Spatafora J."/>
            <person name="Crous P."/>
            <person name="Grigoriev I."/>
        </authorList>
    </citation>
    <scope>NUCLEOTIDE SEQUENCE</scope>
    <source>
        <strain evidence="2">CBS 279.74</strain>
    </source>
</reference>
<sequence>MAAQSEAPLLDTPPSPILAGMNPERPGPAIIIHGKGLHEIVKVTKSVDSTDEITIYQADIDDILPQLQSRFAAANHPHYKDLERLLLEWMGGPTPDKILLAAKDSYPHFFSGTESFFQRWIADNSKGTGKLTVTIEDLRQEWQYDMYTVMEHWLKKHYEQALKDKFDQPVPIGELLHEGVPKIVWKVWWEALRELTVVLAWRHKQLK</sequence>
<feature type="region of interest" description="Disordered" evidence="1">
    <location>
        <begin position="1"/>
        <end position="22"/>
    </location>
</feature>
<organism evidence="2 3">
    <name type="scientific">Pleomassaria siparia CBS 279.74</name>
    <dbReference type="NCBI Taxonomy" id="1314801"/>
    <lineage>
        <taxon>Eukaryota</taxon>
        <taxon>Fungi</taxon>
        <taxon>Dikarya</taxon>
        <taxon>Ascomycota</taxon>
        <taxon>Pezizomycotina</taxon>
        <taxon>Dothideomycetes</taxon>
        <taxon>Pleosporomycetidae</taxon>
        <taxon>Pleosporales</taxon>
        <taxon>Pleomassariaceae</taxon>
        <taxon>Pleomassaria</taxon>
    </lineage>
</organism>
<dbReference type="Proteomes" id="UP000799428">
    <property type="component" value="Unassembled WGS sequence"/>
</dbReference>
<name>A0A6G1K6M6_9PLEO</name>
<evidence type="ECO:0000313" key="3">
    <source>
        <dbReference type="Proteomes" id="UP000799428"/>
    </source>
</evidence>
<gene>
    <name evidence="2" type="ORF">K504DRAFT_456158</name>
</gene>